<feature type="region of interest" description="Disordered" evidence="1">
    <location>
        <begin position="682"/>
        <end position="722"/>
    </location>
</feature>
<accession>A0A448Z3F6</accession>
<feature type="compositionally biased region" description="Acidic residues" evidence="1">
    <location>
        <begin position="686"/>
        <end position="700"/>
    </location>
</feature>
<gene>
    <name evidence="2" type="ORF">PSNMU_V1.4_AUG-EV-PASAV3_0033340</name>
</gene>
<evidence type="ECO:0000256" key="1">
    <source>
        <dbReference type="SAM" id="MobiDB-lite"/>
    </source>
</evidence>
<evidence type="ECO:0000313" key="2">
    <source>
        <dbReference type="EMBL" id="VEU36572.1"/>
    </source>
</evidence>
<proteinExistence type="predicted"/>
<sequence>MINRDFYAYSGDELPQAEFETRFESFQGQNNNVRARYVSSDFIRDSLNEMATLESIFVKEERSDGSFSSMTIDDEKTESEPTSFNAVVDLCGIFKRSSIQDVCACIRHHYGPDRFHYLYHIDQSDNSDRVLCIKTGNDVQYDEEFYKHLCKTYGADLRNHIFFFVDNRNVIGKDIPFQLDYQRQYDKGLFMKSIVIAHDVDDFSKIWQAMGRSRTMNRTYFTIYKSDIPDGMDGEGGATNNIRELELTRLLYVTNCDRKMAGNISSIYLTLIALFNLSLGSFYHKDEIVNTFLEKMEMRIAKSVSNLEEQLVHNVLGKPVLSHILQNILVDKFNKSPNKAVSGCSRRLQSDVLENILRQIVNQKFEQRVSSGDVYDQLILFLSGEQQSLMEISYTKQQQKQKQRQQNKNQDSDAMGIFNERHQLPLSFTTTDYFHCTLSARKDKTKHILNQPIPVPILSVAYKLGNCKGAINVYPTLQFLYSHHIHQEYISDEVKSAATDFKNSSAKESFEMFCEKAEKDYIKSNSSDTHEKSPSSNIIEGELYQIDVKTNFVGPSPQYTIAALRQGVYVIGMKDQFNVHDIETNLMQKRVQYVMDEMGFVLFDRTGNKNVDTFGPYFVEQYMIMDILSKQEVAQNVLDYYSKQKDTIQRGLDSYTEKQGKGFVCWRFLINETAKAMAKEPKLCGDGDDVMDTNDNENDIDTMPSGSKRRRSNSNETGDFSL</sequence>
<dbReference type="AlphaFoldDB" id="A0A448Z3F6"/>
<keyword evidence="3" id="KW-1185">Reference proteome</keyword>
<dbReference type="EMBL" id="CAACVS010000094">
    <property type="protein sequence ID" value="VEU36572.1"/>
    <property type="molecule type" value="Genomic_DNA"/>
</dbReference>
<dbReference type="Proteomes" id="UP000291116">
    <property type="component" value="Unassembled WGS sequence"/>
</dbReference>
<evidence type="ECO:0000313" key="3">
    <source>
        <dbReference type="Proteomes" id="UP000291116"/>
    </source>
</evidence>
<protein>
    <submittedName>
        <fullName evidence="2">Uncharacterized protein</fullName>
    </submittedName>
</protein>
<reference evidence="2 3" key="1">
    <citation type="submission" date="2019-01" db="EMBL/GenBank/DDBJ databases">
        <authorList>
            <person name="Ferrante I. M."/>
        </authorList>
    </citation>
    <scope>NUCLEOTIDE SEQUENCE [LARGE SCALE GENOMIC DNA]</scope>
    <source>
        <strain evidence="2 3">B856</strain>
    </source>
</reference>
<dbReference type="OrthoDB" id="201470at2759"/>
<organism evidence="2 3">
    <name type="scientific">Pseudo-nitzschia multistriata</name>
    <dbReference type="NCBI Taxonomy" id="183589"/>
    <lineage>
        <taxon>Eukaryota</taxon>
        <taxon>Sar</taxon>
        <taxon>Stramenopiles</taxon>
        <taxon>Ochrophyta</taxon>
        <taxon>Bacillariophyta</taxon>
        <taxon>Bacillariophyceae</taxon>
        <taxon>Bacillariophycidae</taxon>
        <taxon>Bacillariales</taxon>
        <taxon>Bacillariaceae</taxon>
        <taxon>Pseudo-nitzschia</taxon>
    </lineage>
</organism>
<name>A0A448Z3F6_9STRA</name>